<comment type="caution">
    <text evidence="5">The sequence shown here is derived from an EMBL/GenBank/DDBJ whole genome shotgun (WGS) entry which is preliminary data.</text>
</comment>
<dbReference type="InterPro" id="IPR015797">
    <property type="entry name" value="NUDIX_hydrolase-like_dom_sf"/>
</dbReference>
<dbReference type="CDD" id="cd18876">
    <property type="entry name" value="NUDIX_Hydrolase"/>
    <property type="match status" value="1"/>
</dbReference>
<comment type="cofactor">
    <cofactor evidence="1">
        <name>Mg(2+)</name>
        <dbReference type="ChEBI" id="CHEBI:18420"/>
    </cofactor>
</comment>
<dbReference type="InterPro" id="IPR000086">
    <property type="entry name" value="NUDIX_hydrolase_dom"/>
</dbReference>
<organism evidence="5 6">
    <name type="scientific">Kribbella capetownensis</name>
    <dbReference type="NCBI Taxonomy" id="1572659"/>
    <lineage>
        <taxon>Bacteria</taxon>
        <taxon>Bacillati</taxon>
        <taxon>Actinomycetota</taxon>
        <taxon>Actinomycetes</taxon>
        <taxon>Propionibacteriales</taxon>
        <taxon>Kribbellaceae</taxon>
        <taxon>Kribbella</taxon>
    </lineage>
</organism>
<evidence type="ECO:0000259" key="4">
    <source>
        <dbReference type="PROSITE" id="PS51462"/>
    </source>
</evidence>
<dbReference type="EMBL" id="SJKD01000001">
    <property type="protein sequence ID" value="TCC54040.1"/>
    <property type="molecule type" value="Genomic_DNA"/>
</dbReference>
<dbReference type="Gene3D" id="3.90.79.10">
    <property type="entry name" value="Nucleoside Triphosphate Pyrophosphohydrolase"/>
    <property type="match status" value="1"/>
</dbReference>
<keyword evidence="2 5" id="KW-0378">Hydrolase</keyword>
<feature type="domain" description="Nudix hydrolase" evidence="4">
    <location>
        <begin position="1"/>
        <end position="127"/>
    </location>
</feature>
<protein>
    <submittedName>
        <fullName evidence="5">NUDIX hydrolase</fullName>
    </submittedName>
</protein>
<evidence type="ECO:0000256" key="1">
    <source>
        <dbReference type="ARBA" id="ARBA00001946"/>
    </source>
</evidence>
<dbReference type="AlphaFoldDB" id="A0A4R0K403"/>
<name>A0A4R0K403_9ACTN</name>
<keyword evidence="6" id="KW-1185">Reference proteome</keyword>
<evidence type="ECO:0000256" key="3">
    <source>
        <dbReference type="ARBA" id="ARBA00022842"/>
    </source>
</evidence>
<keyword evidence="3" id="KW-0460">Magnesium</keyword>
<dbReference type="PANTHER" id="PTHR43046">
    <property type="entry name" value="GDP-MANNOSE MANNOSYL HYDROLASE"/>
    <property type="match status" value="1"/>
</dbReference>
<dbReference type="InterPro" id="IPR020084">
    <property type="entry name" value="NUDIX_hydrolase_CS"/>
</dbReference>
<reference evidence="5 6" key="1">
    <citation type="submission" date="2019-02" db="EMBL/GenBank/DDBJ databases">
        <title>Kribbella capetownensis sp. nov. and Kribbella speibonae sp. nov., isolated from soil.</title>
        <authorList>
            <person name="Curtis S.M."/>
            <person name="Norton I."/>
            <person name="Everest G.J."/>
            <person name="Meyers P.R."/>
        </authorList>
    </citation>
    <scope>NUCLEOTIDE SEQUENCE [LARGE SCALE GENOMIC DNA]</scope>
    <source>
        <strain evidence="5 6">YM53</strain>
    </source>
</reference>
<evidence type="ECO:0000256" key="2">
    <source>
        <dbReference type="ARBA" id="ARBA00022801"/>
    </source>
</evidence>
<accession>A0A4R0K403</accession>
<evidence type="ECO:0000313" key="5">
    <source>
        <dbReference type="EMBL" id="TCC54040.1"/>
    </source>
</evidence>
<dbReference type="OrthoDB" id="4247482at2"/>
<dbReference type="PROSITE" id="PS00893">
    <property type="entry name" value="NUDIX_BOX"/>
    <property type="match status" value="1"/>
</dbReference>
<sequence length="144" mass="15461">MAAGVLFRGEDDRVLLVEPSYKPNWELPGGVVEANEAPWVAAARELKEELGAERPIGRLLLVDHVHAYDGRLEGMIFVFDGGVVTEADLAAFTFPDGEILSVGLYSLADVRARVKPLLADRLTAALAAVHEGTTALCEHGVRVA</sequence>
<dbReference type="PROSITE" id="PS51462">
    <property type="entry name" value="NUDIX"/>
    <property type="match status" value="1"/>
</dbReference>
<dbReference type="SUPFAM" id="SSF55811">
    <property type="entry name" value="Nudix"/>
    <property type="match status" value="1"/>
</dbReference>
<gene>
    <name evidence="5" type="ORF">E0H75_01210</name>
</gene>
<evidence type="ECO:0000313" key="6">
    <source>
        <dbReference type="Proteomes" id="UP000293342"/>
    </source>
</evidence>
<proteinExistence type="predicted"/>
<dbReference type="GO" id="GO:0016787">
    <property type="term" value="F:hydrolase activity"/>
    <property type="evidence" value="ECO:0007669"/>
    <property type="project" value="UniProtKB-KW"/>
</dbReference>
<dbReference type="Pfam" id="PF00293">
    <property type="entry name" value="NUDIX"/>
    <property type="match status" value="1"/>
</dbReference>
<dbReference type="PANTHER" id="PTHR43046:SF12">
    <property type="entry name" value="GDP-MANNOSE MANNOSYL HYDROLASE"/>
    <property type="match status" value="1"/>
</dbReference>
<dbReference type="Proteomes" id="UP000293342">
    <property type="component" value="Unassembled WGS sequence"/>
</dbReference>